<dbReference type="PROSITE" id="PS51340">
    <property type="entry name" value="MOSC"/>
    <property type="match status" value="1"/>
</dbReference>
<protein>
    <submittedName>
        <fullName evidence="2">MOSC domain-containing protein</fullName>
    </submittedName>
</protein>
<proteinExistence type="predicted"/>
<name>A0A7J5TW71_9BACT</name>
<dbReference type="SUPFAM" id="SSF141673">
    <property type="entry name" value="MOSC N-terminal domain-like"/>
    <property type="match status" value="1"/>
</dbReference>
<dbReference type="Pfam" id="PF03473">
    <property type="entry name" value="MOSC"/>
    <property type="match status" value="1"/>
</dbReference>
<feature type="domain" description="MOSC" evidence="1">
    <location>
        <begin position="136"/>
        <end position="282"/>
    </location>
</feature>
<organism evidence="2 3">
    <name type="scientific">Rudanella paleaurantiibacter</name>
    <dbReference type="NCBI Taxonomy" id="2614655"/>
    <lineage>
        <taxon>Bacteria</taxon>
        <taxon>Pseudomonadati</taxon>
        <taxon>Bacteroidota</taxon>
        <taxon>Cytophagia</taxon>
        <taxon>Cytophagales</taxon>
        <taxon>Cytophagaceae</taxon>
        <taxon>Rudanella</taxon>
    </lineage>
</organism>
<dbReference type="PANTHER" id="PTHR14237:SF19">
    <property type="entry name" value="MITOCHONDRIAL AMIDOXIME REDUCING COMPONENT 1"/>
    <property type="match status" value="1"/>
</dbReference>
<dbReference type="GO" id="GO:0030170">
    <property type="term" value="F:pyridoxal phosphate binding"/>
    <property type="evidence" value="ECO:0007669"/>
    <property type="project" value="InterPro"/>
</dbReference>
<keyword evidence="3" id="KW-1185">Reference proteome</keyword>
<dbReference type="SUPFAM" id="SSF50800">
    <property type="entry name" value="PK beta-barrel domain-like"/>
    <property type="match status" value="1"/>
</dbReference>
<dbReference type="RefSeq" id="WP_152125593.1">
    <property type="nucleotide sequence ID" value="NZ_WELI01000007.1"/>
</dbReference>
<gene>
    <name evidence="2" type="ORF">F5984_17870</name>
</gene>
<dbReference type="Proteomes" id="UP000488299">
    <property type="component" value="Unassembled WGS sequence"/>
</dbReference>
<dbReference type="Pfam" id="PF03476">
    <property type="entry name" value="MOSC_N"/>
    <property type="match status" value="1"/>
</dbReference>
<evidence type="ECO:0000259" key="1">
    <source>
        <dbReference type="PROSITE" id="PS51340"/>
    </source>
</evidence>
<dbReference type="PANTHER" id="PTHR14237">
    <property type="entry name" value="MOLYBDOPTERIN COFACTOR SULFURASE MOSC"/>
    <property type="match status" value="1"/>
</dbReference>
<evidence type="ECO:0000313" key="3">
    <source>
        <dbReference type="Proteomes" id="UP000488299"/>
    </source>
</evidence>
<evidence type="ECO:0000313" key="2">
    <source>
        <dbReference type="EMBL" id="KAB7728700.1"/>
    </source>
</evidence>
<dbReference type="EMBL" id="WELI01000007">
    <property type="protein sequence ID" value="KAB7728700.1"/>
    <property type="molecule type" value="Genomic_DNA"/>
</dbReference>
<accession>A0A7J5TW71</accession>
<dbReference type="GO" id="GO:0003824">
    <property type="term" value="F:catalytic activity"/>
    <property type="evidence" value="ECO:0007669"/>
    <property type="project" value="InterPro"/>
</dbReference>
<dbReference type="InterPro" id="IPR005303">
    <property type="entry name" value="MOCOS_middle"/>
</dbReference>
<dbReference type="InterPro" id="IPR005302">
    <property type="entry name" value="MoCF_Sase_C"/>
</dbReference>
<comment type="caution">
    <text evidence="2">The sequence shown here is derived from an EMBL/GenBank/DDBJ whole genome shotgun (WGS) entry which is preliminary data.</text>
</comment>
<dbReference type="AlphaFoldDB" id="A0A7J5TW71"/>
<sequence>MRLSQLVLYPVKSLAGISVTEATVEERGFRHDRRFMLVEPKLADGMPIGRMMTQRQYPNMALLDVAFGPDETLQISHRHQPGSVLTVPLHPAAGAGTLSVQVWDSAPFDGLLVGPEADAWFSQMLGTACQLVYMPDTVTRPVSSGYRVPRHQSHPPAVSFADGFPYLVASAESLNELNRRLAEPVSMSRFRPNLVVSGAAGPHDEDGWGHFRVGDVSFFGVKPCVRCTMTTIDPETAQKGNEPLRTLALYRQLDHKILFGQNAVLQPGAVGVVRVGDLVSVIEHLEARL</sequence>
<dbReference type="GO" id="GO:0030151">
    <property type="term" value="F:molybdenum ion binding"/>
    <property type="evidence" value="ECO:0007669"/>
    <property type="project" value="InterPro"/>
</dbReference>
<reference evidence="2 3" key="1">
    <citation type="submission" date="2019-10" db="EMBL/GenBank/DDBJ databases">
        <title>Rudanella paleaurantiibacter sp. nov., isolated from sludge.</title>
        <authorList>
            <person name="Xu S.Q."/>
        </authorList>
    </citation>
    <scope>NUCLEOTIDE SEQUENCE [LARGE SCALE GENOMIC DNA]</scope>
    <source>
        <strain evidence="2 3">HX-22-17</strain>
    </source>
</reference>
<dbReference type="InterPro" id="IPR011037">
    <property type="entry name" value="Pyrv_Knase-like_insert_dom_sf"/>
</dbReference>